<evidence type="ECO:0000313" key="5">
    <source>
        <dbReference type="EMBL" id="CDW71483.1"/>
    </source>
</evidence>
<keyword evidence="6" id="KW-1185">Reference proteome</keyword>
<reference evidence="5 6" key="1">
    <citation type="submission" date="2014-06" db="EMBL/GenBank/DDBJ databases">
        <authorList>
            <person name="Swart Estienne"/>
        </authorList>
    </citation>
    <scope>NUCLEOTIDE SEQUENCE [LARGE SCALE GENOMIC DNA]</scope>
    <source>
        <strain evidence="5 6">130c</strain>
    </source>
</reference>
<dbReference type="GO" id="GO:0008143">
    <property type="term" value="F:poly(A) binding"/>
    <property type="evidence" value="ECO:0007669"/>
    <property type="project" value="TreeGrafter"/>
</dbReference>
<evidence type="ECO:0000259" key="4">
    <source>
        <dbReference type="PROSITE" id="PS50102"/>
    </source>
</evidence>
<gene>
    <name evidence="5" type="primary">Contig9273.g9916</name>
    <name evidence="5" type="ORF">STYLEM_428</name>
</gene>
<feature type="domain" description="RRM" evidence="4">
    <location>
        <begin position="21"/>
        <end position="98"/>
    </location>
</feature>
<dbReference type="SMART" id="SM00360">
    <property type="entry name" value="RRM"/>
    <property type="match status" value="1"/>
</dbReference>
<evidence type="ECO:0000256" key="2">
    <source>
        <dbReference type="PROSITE-ProRule" id="PRU00176"/>
    </source>
</evidence>
<dbReference type="SUPFAM" id="SSF54928">
    <property type="entry name" value="RNA-binding domain, RBD"/>
    <property type="match status" value="1"/>
</dbReference>
<dbReference type="Proteomes" id="UP000039865">
    <property type="component" value="Unassembled WGS sequence"/>
</dbReference>
<dbReference type="InParanoid" id="A0A077ZNJ4"/>
<protein>
    <submittedName>
        <fullName evidence="5">Polyadenylate-binding protein 2</fullName>
    </submittedName>
</protein>
<dbReference type="OrthoDB" id="4726at2759"/>
<evidence type="ECO:0000256" key="1">
    <source>
        <dbReference type="ARBA" id="ARBA00022884"/>
    </source>
</evidence>
<keyword evidence="1 2" id="KW-0694">RNA-binding</keyword>
<dbReference type="PANTHER" id="PTHR23236">
    <property type="entry name" value="EUKARYOTIC TRANSLATION INITIATION FACTOR 4B/4H"/>
    <property type="match status" value="1"/>
</dbReference>
<feature type="region of interest" description="Disordered" evidence="3">
    <location>
        <begin position="1"/>
        <end position="24"/>
    </location>
</feature>
<dbReference type="Gene3D" id="3.30.70.330">
    <property type="match status" value="1"/>
</dbReference>
<evidence type="ECO:0000256" key="3">
    <source>
        <dbReference type="SAM" id="MobiDB-lite"/>
    </source>
</evidence>
<dbReference type="FunCoup" id="A0A077ZNJ4">
    <property type="interactions" value="337"/>
</dbReference>
<dbReference type="AlphaFoldDB" id="A0A077ZNJ4"/>
<proteinExistence type="predicted"/>
<dbReference type="InterPro" id="IPR012677">
    <property type="entry name" value="Nucleotide-bd_a/b_plait_sf"/>
</dbReference>
<dbReference type="InterPro" id="IPR000504">
    <property type="entry name" value="RRM_dom"/>
</dbReference>
<evidence type="ECO:0000313" key="6">
    <source>
        <dbReference type="Proteomes" id="UP000039865"/>
    </source>
</evidence>
<sequence>MEQQQNEQEENKDDQDDADERSVFVKNVDYSAEPAELKDHFKECGEIRRVTIPVDKLSNQPKGHAFIEFATQEGAMKAKRLSDSLFKGRQITVIPKRKNVPGKGRASRGARNPAVQLMSMLQLMMNRGGRGRGRGGFRPY</sequence>
<dbReference type="InterPro" id="IPR035979">
    <property type="entry name" value="RBD_domain_sf"/>
</dbReference>
<dbReference type="OMA" id="HAFIEFA"/>
<name>A0A077ZNJ4_STYLE</name>
<dbReference type="Pfam" id="PF00076">
    <property type="entry name" value="RRM_1"/>
    <property type="match status" value="1"/>
</dbReference>
<organism evidence="5 6">
    <name type="scientific">Stylonychia lemnae</name>
    <name type="common">Ciliate</name>
    <dbReference type="NCBI Taxonomy" id="5949"/>
    <lineage>
        <taxon>Eukaryota</taxon>
        <taxon>Sar</taxon>
        <taxon>Alveolata</taxon>
        <taxon>Ciliophora</taxon>
        <taxon>Intramacronucleata</taxon>
        <taxon>Spirotrichea</taxon>
        <taxon>Stichotrichia</taxon>
        <taxon>Sporadotrichida</taxon>
        <taxon>Oxytrichidae</taxon>
        <taxon>Stylonychinae</taxon>
        <taxon>Stylonychia</taxon>
    </lineage>
</organism>
<dbReference type="EMBL" id="CCKQ01000412">
    <property type="protein sequence ID" value="CDW71483.1"/>
    <property type="molecule type" value="Genomic_DNA"/>
</dbReference>
<feature type="compositionally biased region" description="Acidic residues" evidence="3">
    <location>
        <begin position="7"/>
        <end position="19"/>
    </location>
</feature>
<dbReference type="PANTHER" id="PTHR23236:SF92">
    <property type="entry name" value="POLYADENYLATE-BINDING PROTEIN 1"/>
    <property type="match status" value="1"/>
</dbReference>
<accession>A0A077ZNJ4</accession>
<dbReference type="PROSITE" id="PS50102">
    <property type="entry name" value="RRM"/>
    <property type="match status" value="1"/>
</dbReference>